<evidence type="ECO:0000313" key="1">
    <source>
        <dbReference type="EMBL" id="GLQ30832.1"/>
    </source>
</evidence>
<reference evidence="1" key="2">
    <citation type="submission" date="2023-01" db="EMBL/GenBank/DDBJ databases">
        <title>Draft genome sequence of Litoribrevibacter albus strain NBRC 110071.</title>
        <authorList>
            <person name="Sun Q."/>
            <person name="Mori K."/>
        </authorList>
    </citation>
    <scope>NUCLEOTIDE SEQUENCE</scope>
    <source>
        <strain evidence="1">NBRC 110071</strain>
    </source>
</reference>
<organism evidence="1 2">
    <name type="scientific">Litoribrevibacter albus</name>
    <dbReference type="NCBI Taxonomy" id="1473156"/>
    <lineage>
        <taxon>Bacteria</taxon>
        <taxon>Pseudomonadati</taxon>
        <taxon>Pseudomonadota</taxon>
        <taxon>Gammaproteobacteria</taxon>
        <taxon>Oceanospirillales</taxon>
        <taxon>Oceanospirillaceae</taxon>
        <taxon>Litoribrevibacter</taxon>
    </lineage>
</organism>
<sequence>MKYLAFLLILIPCITLSKTYSELGAVNSIPPSFNCDLASTEIEKKICFSESSHDLGELDFFLGELFKITLKHSPDSLIVRRTQREWLKYRNEYYNRYDIGDEDGFECSRKYLTECYQWGISRLYYLIRQFPEEKQEAAYKEISEVEREMLELWGVGDRKENQIDDFFYSLQKESLLSNIGPDCTYATYNLIKVSMNAVIYRATYGRTCQGMGHSAVLRLACSIEGQYQVINEVELNVGKDYLNYEKEILKLNLNSCAQSS</sequence>
<reference evidence="1" key="1">
    <citation type="journal article" date="2014" name="Int. J. Syst. Evol. Microbiol.">
        <title>Complete genome sequence of Corynebacterium casei LMG S-19264T (=DSM 44701T), isolated from a smear-ripened cheese.</title>
        <authorList>
            <consortium name="US DOE Joint Genome Institute (JGI-PGF)"/>
            <person name="Walter F."/>
            <person name="Albersmeier A."/>
            <person name="Kalinowski J."/>
            <person name="Ruckert C."/>
        </authorList>
    </citation>
    <scope>NUCLEOTIDE SEQUENCE</scope>
    <source>
        <strain evidence="1">NBRC 110071</strain>
    </source>
</reference>
<evidence type="ECO:0008006" key="3">
    <source>
        <dbReference type="Google" id="ProtNLM"/>
    </source>
</evidence>
<protein>
    <recommendedName>
        <fullName evidence="3">DUF1311 domain-containing protein</fullName>
    </recommendedName>
</protein>
<dbReference type="RefSeq" id="WP_284380220.1">
    <property type="nucleotide sequence ID" value="NZ_BSNM01000009.1"/>
</dbReference>
<accession>A0AA37S7Y9</accession>
<keyword evidence="2" id="KW-1185">Reference proteome</keyword>
<dbReference type="EMBL" id="BSNM01000009">
    <property type="protein sequence ID" value="GLQ30832.1"/>
    <property type="molecule type" value="Genomic_DNA"/>
</dbReference>
<evidence type="ECO:0000313" key="2">
    <source>
        <dbReference type="Proteomes" id="UP001161389"/>
    </source>
</evidence>
<comment type="caution">
    <text evidence="1">The sequence shown here is derived from an EMBL/GenBank/DDBJ whole genome shotgun (WGS) entry which is preliminary data.</text>
</comment>
<proteinExistence type="predicted"/>
<name>A0AA37S7Y9_9GAMM</name>
<dbReference type="AlphaFoldDB" id="A0AA37S7Y9"/>
<dbReference type="Proteomes" id="UP001161389">
    <property type="component" value="Unassembled WGS sequence"/>
</dbReference>
<gene>
    <name evidence="1" type="ORF">GCM10007876_13110</name>
</gene>